<organism evidence="1 2">
    <name type="scientific">Streptomyces albogriseolus</name>
    <dbReference type="NCBI Taxonomy" id="1887"/>
    <lineage>
        <taxon>Bacteria</taxon>
        <taxon>Bacillati</taxon>
        <taxon>Actinomycetota</taxon>
        <taxon>Actinomycetes</taxon>
        <taxon>Kitasatosporales</taxon>
        <taxon>Streptomycetaceae</taxon>
        <taxon>Streptomyces</taxon>
        <taxon>Streptomyces albogriseolus group</taxon>
    </lineage>
</organism>
<comment type="caution">
    <text evidence="1">The sequence shown here is derived from an EMBL/GenBank/DDBJ whole genome shotgun (WGS) entry which is preliminary data.</text>
</comment>
<accession>A0ACC6UU00</accession>
<gene>
    <name evidence="1" type="ORF">RKD21_005187</name>
</gene>
<sequence length="803" mass="83675">MAEAANQAAQAAKAMVSWVRTVAAKARLAALASDAAESAGLAAAGAAVDSAAAARASADAAAASGAAQSQAAEAQRQAAIAEAAAGRATAAASRASTLSRRSAAAARTAAAAADSAADHADKAAAAAEEAALNAGKAVDYANRSTAAANAAVEAANKAYDAVTEAREVEQEAREAEIARLNEETEEAIEVARQQRRAETNLLERANQERTQQARLSEELVALITAMDTAFAEGRTGEAVDKGRQAAVLLLDRSGTWTREAAEFALAGSDEDVLRWIEADRLIALEQDNAENAAAVAAISTRKVAEAAAAALGTEDAATVRTFLEKGAVEAARDDNEVEVTTLLADPATGTAVRRAAEAALADGSAEALHTFLHVERAAAVHEDDRVAATTLLASGGPYVRAAAQVALEGDTHMLRQFIGTTQHEFARIDHDHATHISAIRAAIARAAKVAQDALEDAAYASEAAALARQAAEEATEWSDKAKGWAADAKTSAEEARRNAEAAEASAASAARSAQTAANAAATARKASAVARDAANRAVRSASTAAAYAADAQASATKARQAELAAGKSYAQAARAATEARILVIQAAIRQAIQDAIDNSKVPIDGKTGLPDGAESCLTPFGDPIEHSNSTNPWELGWSWLSGDGPRSQCFGPNDEFTRLYREHAHTRGVIAYFLSEWQRTGKYQLGKTYMYDYQLSGFDGVGKYLTDYGTLTTAGLTGNLAYTFLGSHQVRMTPVRENADGSVTWRYTAYNESDIESATHPPVIGYTDWWSDTVGAFVDKVVGDEGPMSPKTQVIEFDVTLGP</sequence>
<name>A0ACC6UU00_STRAO</name>
<keyword evidence="2" id="KW-1185">Reference proteome</keyword>
<reference evidence="1" key="1">
    <citation type="submission" date="2024-07" db="EMBL/GenBank/DDBJ databases">
        <title>Genome sequencing of plant associated microbes to promote plant fitness in Sorghum bicolor and Oryza sativa.</title>
        <authorList>
            <person name="Coleman-Derr D."/>
        </authorList>
    </citation>
    <scope>NUCLEOTIDE SEQUENCE</scope>
    <source>
        <strain evidence="1">SAI-173</strain>
    </source>
</reference>
<evidence type="ECO:0000313" key="2">
    <source>
        <dbReference type="Proteomes" id="UP001565447"/>
    </source>
</evidence>
<dbReference type="EMBL" id="JBGCBD010000002">
    <property type="protein sequence ID" value="MEY9814930.1"/>
    <property type="molecule type" value="Genomic_DNA"/>
</dbReference>
<evidence type="ECO:0000313" key="1">
    <source>
        <dbReference type="EMBL" id="MEY9814930.1"/>
    </source>
</evidence>
<dbReference type="Proteomes" id="UP001565447">
    <property type="component" value="Unassembled WGS sequence"/>
</dbReference>
<proteinExistence type="predicted"/>
<protein>
    <submittedName>
        <fullName evidence="1">Uncharacterized protein</fullName>
    </submittedName>
</protein>